<gene>
    <name evidence="2" type="ORF">SAMN04488085_10457</name>
</gene>
<dbReference type="AlphaFoldDB" id="A0A1I4D0E1"/>
<name>A0A1I4D0E1_9ACTN</name>
<dbReference type="STRING" id="504800.SAMN04488085_10457"/>
<proteinExistence type="predicted"/>
<evidence type="ECO:0000256" key="1">
    <source>
        <dbReference type="SAM" id="MobiDB-lite"/>
    </source>
</evidence>
<feature type="region of interest" description="Disordered" evidence="1">
    <location>
        <begin position="113"/>
        <end position="138"/>
    </location>
</feature>
<evidence type="ECO:0000313" key="3">
    <source>
        <dbReference type="Proteomes" id="UP000199152"/>
    </source>
</evidence>
<accession>A0A1I4D0E1</accession>
<dbReference type="Proteomes" id="UP000199152">
    <property type="component" value="Unassembled WGS sequence"/>
</dbReference>
<evidence type="ECO:0000313" key="2">
    <source>
        <dbReference type="EMBL" id="SFK85656.1"/>
    </source>
</evidence>
<sequence>MLGETEVGQMPAIHAVVVIADAYGGHTDTWGVDDTGADQVSCPACGWRQVLVPGGPTVHEVSDAHLLDVAVPVLVAAEDLAEADVPAFRRRAPGYPGPLEALLAELADRPIVQQPVAQPATAGSRRPPPASQAASIGE</sequence>
<dbReference type="InParanoid" id="A0A1I4D0E1"/>
<keyword evidence="3" id="KW-1185">Reference proteome</keyword>
<dbReference type="EMBL" id="FOSW01000004">
    <property type="protein sequence ID" value="SFK85656.1"/>
    <property type="molecule type" value="Genomic_DNA"/>
</dbReference>
<organism evidence="2 3">
    <name type="scientific">Geodermatophilus ruber</name>
    <dbReference type="NCBI Taxonomy" id="504800"/>
    <lineage>
        <taxon>Bacteria</taxon>
        <taxon>Bacillati</taxon>
        <taxon>Actinomycetota</taxon>
        <taxon>Actinomycetes</taxon>
        <taxon>Geodermatophilales</taxon>
        <taxon>Geodermatophilaceae</taxon>
        <taxon>Geodermatophilus</taxon>
    </lineage>
</organism>
<reference evidence="2 3" key="1">
    <citation type="submission" date="2016-10" db="EMBL/GenBank/DDBJ databases">
        <authorList>
            <person name="de Groot N.N."/>
        </authorList>
    </citation>
    <scope>NUCLEOTIDE SEQUENCE [LARGE SCALE GENOMIC DNA]</scope>
    <source>
        <strain evidence="2 3">DSM 45317</strain>
    </source>
</reference>
<protein>
    <submittedName>
        <fullName evidence="2">Uncharacterized protein</fullName>
    </submittedName>
</protein>